<accession>A0ABQ2BP79</accession>
<keyword evidence="2" id="KW-1185">Reference proteome</keyword>
<evidence type="ECO:0008006" key="3">
    <source>
        <dbReference type="Google" id="ProtNLM"/>
    </source>
</evidence>
<evidence type="ECO:0000313" key="2">
    <source>
        <dbReference type="Proteomes" id="UP000615455"/>
    </source>
</evidence>
<gene>
    <name evidence="1" type="ORF">GCM10008018_06790</name>
</gene>
<dbReference type="Pfam" id="PF10076">
    <property type="entry name" value="Phage_Mu_Gp48"/>
    <property type="match status" value="1"/>
</dbReference>
<evidence type="ECO:0000313" key="1">
    <source>
        <dbReference type="EMBL" id="GGI44375.1"/>
    </source>
</evidence>
<protein>
    <recommendedName>
        <fullName evidence="3">DUF2313 domain-containing protein</fullName>
    </recommendedName>
</protein>
<dbReference type="RefSeq" id="WP_189007582.1">
    <property type="nucleotide sequence ID" value="NZ_BMHE01000002.1"/>
</dbReference>
<dbReference type="InterPro" id="IPR018755">
    <property type="entry name" value="Phage_Mu_Gp48"/>
</dbReference>
<dbReference type="EMBL" id="BMHE01000002">
    <property type="protein sequence ID" value="GGI44375.1"/>
    <property type="molecule type" value="Genomic_DNA"/>
</dbReference>
<organism evidence="1 2">
    <name type="scientific">Paenibacillus marchantiophytorum</name>
    <dbReference type="NCBI Taxonomy" id="1619310"/>
    <lineage>
        <taxon>Bacteria</taxon>
        <taxon>Bacillati</taxon>
        <taxon>Bacillota</taxon>
        <taxon>Bacilli</taxon>
        <taxon>Bacillales</taxon>
        <taxon>Paenibacillaceae</taxon>
        <taxon>Paenibacillus</taxon>
    </lineage>
</organism>
<proteinExistence type="predicted"/>
<comment type="caution">
    <text evidence="1">The sequence shown here is derived from an EMBL/GenBank/DDBJ whole genome shotgun (WGS) entry which is preliminary data.</text>
</comment>
<sequence length="191" mass="21691">MSNFDIVSQSGERMLNALPSLYEDVYEMRVLMETDGQEMDLMTSKIKEVLDQSTIDLATWGLDYWECFLGIKTESGKPLDQRRSVIKSKIRGTGTVTLSLLKRVAEAYDNGQVDVTEESSNYKVIIKFVSTHGVPANLADIEKALLDIMPAHLVIEFVFSYLSWGAFDTHRFTWGSLSAMNYTWDQLERLA</sequence>
<name>A0ABQ2BP79_9BACL</name>
<reference evidence="2" key="1">
    <citation type="journal article" date="2019" name="Int. J. Syst. Evol. Microbiol.">
        <title>The Global Catalogue of Microorganisms (GCM) 10K type strain sequencing project: providing services to taxonomists for standard genome sequencing and annotation.</title>
        <authorList>
            <consortium name="The Broad Institute Genomics Platform"/>
            <consortium name="The Broad Institute Genome Sequencing Center for Infectious Disease"/>
            <person name="Wu L."/>
            <person name="Ma J."/>
        </authorList>
    </citation>
    <scope>NUCLEOTIDE SEQUENCE [LARGE SCALE GENOMIC DNA]</scope>
    <source>
        <strain evidence="2">CGMCC 1.15043</strain>
    </source>
</reference>
<dbReference type="Proteomes" id="UP000615455">
    <property type="component" value="Unassembled WGS sequence"/>
</dbReference>